<dbReference type="EMBL" id="BKCJ011417133">
    <property type="protein sequence ID" value="GFD31745.1"/>
    <property type="molecule type" value="Genomic_DNA"/>
</dbReference>
<accession>A0A699V8U9</accession>
<feature type="non-terminal residue" evidence="1">
    <location>
        <position position="102"/>
    </location>
</feature>
<name>A0A699V8U9_TANCI</name>
<comment type="caution">
    <text evidence="1">The sequence shown here is derived from an EMBL/GenBank/DDBJ whole genome shotgun (WGS) entry which is preliminary data.</text>
</comment>
<reference evidence="1" key="1">
    <citation type="journal article" date="2019" name="Sci. Rep.">
        <title>Draft genome of Tanacetum cinerariifolium, the natural source of mosquito coil.</title>
        <authorList>
            <person name="Yamashiro T."/>
            <person name="Shiraishi A."/>
            <person name="Satake H."/>
            <person name="Nakayama K."/>
        </authorList>
    </citation>
    <scope>NUCLEOTIDE SEQUENCE</scope>
</reference>
<proteinExistence type="predicted"/>
<gene>
    <name evidence="1" type="ORF">Tci_903714</name>
</gene>
<sequence>MPVFKRFKERVKGPLVDPLYSKNLVGEASTSGVLTMVFATTALVVMNVNSIEPISVTNYEVLDAEPQLEASHSPKVLKRKSWTLHEITLRPVEPAIYYDASC</sequence>
<evidence type="ECO:0000313" key="1">
    <source>
        <dbReference type="EMBL" id="GFD31745.1"/>
    </source>
</evidence>
<dbReference type="AlphaFoldDB" id="A0A699V8U9"/>
<organism evidence="1">
    <name type="scientific">Tanacetum cinerariifolium</name>
    <name type="common">Dalmatian daisy</name>
    <name type="synonym">Chrysanthemum cinerariifolium</name>
    <dbReference type="NCBI Taxonomy" id="118510"/>
    <lineage>
        <taxon>Eukaryota</taxon>
        <taxon>Viridiplantae</taxon>
        <taxon>Streptophyta</taxon>
        <taxon>Embryophyta</taxon>
        <taxon>Tracheophyta</taxon>
        <taxon>Spermatophyta</taxon>
        <taxon>Magnoliopsida</taxon>
        <taxon>eudicotyledons</taxon>
        <taxon>Gunneridae</taxon>
        <taxon>Pentapetalae</taxon>
        <taxon>asterids</taxon>
        <taxon>campanulids</taxon>
        <taxon>Asterales</taxon>
        <taxon>Asteraceae</taxon>
        <taxon>Asteroideae</taxon>
        <taxon>Anthemideae</taxon>
        <taxon>Anthemidinae</taxon>
        <taxon>Tanacetum</taxon>
    </lineage>
</organism>
<protein>
    <submittedName>
        <fullName evidence="1">Uncharacterized protein</fullName>
    </submittedName>
</protein>